<evidence type="ECO:0000256" key="6">
    <source>
        <dbReference type="RuleBase" id="RU000682"/>
    </source>
</evidence>
<dbReference type="InterPro" id="IPR017970">
    <property type="entry name" value="Homeobox_CS"/>
</dbReference>
<keyword evidence="4 5" id="KW-0539">Nucleus</keyword>
<evidence type="ECO:0000256" key="2">
    <source>
        <dbReference type="ARBA" id="ARBA00023125"/>
    </source>
</evidence>
<dbReference type="PROSITE" id="PS00027">
    <property type="entry name" value="HOMEOBOX_1"/>
    <property type="match status" value="1"/>
</dbReference>
<dbReference type="PANTHER" id="PTHR24333:SF5">
    <property type="entry name" value="VENT HOMEOBOX"/>
    <property type="match status" value="1"/>
</dbReference>
<dbReference type="EMBL" id="CAJNYD010003116">
    <property type="protein sequence ID" value="CAF3479258.1"/>
    <property type="molecule type" value="Genomic_DNA"/>
</dbReference>
<dbReference type="GO" id="GO:0005634">
    <property type="term" value="C:nucleus"/>
    <property type="evidence" value="ECO:0007669"/>
    <property type="project" value="UniProtKB-SubCell"/>
</dbReference>
<dbReference type="PRINTS" id="PR00024">
    <property type="entry name" value="HOMEOBOX"/>
</dbReference>
<dbReference type="Pfam" id="PF00046">
    <property type="entry name" value="Homeodomain"/>
    <property type="match status" value="1"/>
</dbReference>
<protein>
    <recommendedName>
        <fullName evidence="8">Homeobox domain-containing protein</fullName>
    </recommendedName>
</protein>
<evidence type="ECO:0000313" key="9">
    <source>
        <dbReference type="EMBL" id="CAF3479258.1"/>
    </source>
</evidence>
<dbReference type="Proteomes" id="UP000663833">
    <property type="component" value="Unassembled WGS sequence"/>
</dbReference>
<evidence type="ECO:0000256" key="4">
    <source>
        <dbReference type="ARBA" id="ARBA00023242"/>
    </source>
</evidence>
<sequence length="285" mass="32109">MTMAKQRRSFFVDDILHKVMPVNTSCTVESSDRKRKRSIMPEDDHRKQNESIKDEILNKKFRSYNNDVKHDNDNDNDNDDDDDDDEDEDEDDNGVPKDLPIVNVPGDGGGTGDESSNSDDSNSVNHYSDDDLCASSSCLAAINLRKNKKQRKPRTAFTDAQLNTLEKNFERQKYLSVQERLELANRLNLSDTQVKTWYQNRRTKWKRQACLGLELFAGATLQRWIQRQPHLLAAAAAAAYRPSADAASAMGPFGSALLTEAKAAVTANTNTHLFSPASLSFHRQE</sequence>
<evidence type="ECO:0000313" key="11">
    <source>
        <dbReference type="Proteomes" id="UP000663833"/>
    </source>
</evidence>
<dbReference type="CDD" id="cd00086">
    <property type="entry name" value="homeodomain"/>
    <property type="match status" value="1"/>
</dbReference>
<dbReference type="GO" id="GO:0003677">
    <property type="term" value="F:DNA binding"/>
    <property type="evidence" value="ECO:0007669"/>
    <property type="project" value="UniProtKB-UniRule"/>
</dbReference>
<dbReference type="Proteomes" id="UP000663851">
    <property type="component" value="Unassembled WGS sequence"/>
</dbReference>
<evidence type="ECO:0000313" key="10">
    <source>
        <dbReference type="EMBL" id="CAF4268548.1"/>
    </source>
</evidence>
<feature type="compositionally biased region" description="Low complexity" evidence="7">
    <location>
        <begin position="113"/>
        <end position="126"/>
    </location>
</feature>
<dbReference type="InterPro" id="IPR020479">
    <property type="entry name" value="HD_metazoa"/>
</dbReference>
<feature type="domain" description="Homeobox" evidence="8">
    <location>
        <begin position="148"/>
        <end position="208"/>
    </location>
</feature>
<dbReference type="EMBL" id="CAJOBO010000666">
    <property type="protein sequence ID" value="CAF4268548.1"/>
    <property type="molecule type" value="Genomic_DNA"/>
</dbReference>
<dbReference type="InterPro" id="IPR050848">
    <property type="entry name" value="Homeobox_TF"/>
</dbReference>
<dbReference type="InterPro" id="IPR009057">
    <property type="entry name" value="Homeodomain-like_sf"/>
</dbReference>
<dbReference type="GO" id="GO:0000981">
    <property type="term" value="F:DNA-binding transcription factor activity, RNA polymerase II-specific"/>
    <property type="evidence" value="ECO:0007669"/>
    <property type="project" value="InterPro"/>
</dbReference>
<evidence type="ECO:0000256" key="3">
    <source>
        <dbReference type="ARBA" id="ARBA00023155"/>
    </source>
</evidence>
<gene>
    <name evidence="10" type="ORF">HFQ381_LOCUS11522</name>
    <name evidence="9" type="ORF">LUA448_LOCUS23917</name>
</gene>
<dbReference type="Gene3D" id="1.10.10.60">
    <property type="entry name" value="Homeodomain-like"/>
    <property type="match status" value="1"/>
</dbReference>
<keyword evidence="2 5" id="KW-0238">DNA-binding</keyword>
<dbReference type="SMART" id="SM00389">
    <property type="entry name" value="HOX"/>
    <property type="match status" value="1"/>
</dbReference>
<feature type="compositionally biased region" description="Acidic residues" evidence="7">
    <location>
        <begin position="74"/>
        <end position="93"/>
    </location>
</feature>
<feature type="compositionally biased region" description="Basic and acidic residues" evidence="7">
    <location>
        <begin position="39"/>
        <end position="58"/>
    </location>
</feature>
<comment type="caution">
    <text evidence="9">The sequence shown here is derived from an EMBL/GenBank/DDBJ whole genome shotgun (WGS) entry which is preliminary data.</text>
</comment>
<feature type="DNA-binding region" description="Homeobox" evidence="5">
    <location>
        <begin position="150"/>
        <end position="209"/>
    </location>
</feature>
<evidence type="ECO:0000256" key="1">
    <source>
        <dbReference type="ARBA" id="ARBA00004123"/>
    </source>
</evidence>
<evidence type="ECO:0000256" key="5">
    <source>
        <dbReference type="PROSITE-ProRule" id="PRU00108"/>
    </source>
</evidence>
<reference evidence="9" key="1">
    <citation type="submission" date="2021-02" db="EMBL/GenBank/DDBJ databases">
        <authorList>
            <person name="Nowell W R."/>
        </authorList>
    </citation>
    <scope>NUCLEOTIDE SEQUENCE</scope>
</reference>
<accession>A0A818FU94</accession>
<dbReference type="InterPro" id="IPR001356">
    <property type="entry name" value="HD"/>
</dbReference>
<feature type="region of interest" description="Disordered" evidence="7">
    <location>
        <begin position="27"/>
        <end position="127"/>
    </location>
</feature>
<keyword evidence="3 5" id="KW-0371">Homeobox</keyword>
<evidence type="ECO:0000256" key="7">
    <source>
        <dbReference type="SAM" id="MobiDB-lite"/>
    </source>
</evidence>
<proteinExistence type="predicted"/>
<name>A0A818FU94_9BILA</name>
<comment type="subcellular location">
    <subcellularLocation>
        <location evidence="1 5 6">Nucleus</location>
    </subcellularLocation>
</comment>
<dbReference type="SUPFAM" id="SSF46689">
    <property type="entry name" value="Homeodomain-like"/>
    <property type="match status" value="1"/>
</dbReference>
<dbReference type="PANTHER" id="PTHR24333">
    <property type="entry name" value="HOMEO BOX HB9 LIKE A-RELATED"/>
    <property type="match status" value="1"/>
</dbReference>
<dbReference type="PROSITE" id="PS50071">
    <property type="entry name" value="HOMEOBOX_2"/>
    <property type="match status" value="1"/>
</dbReference>
<evidence type="ECO:0000259" key="8">
    <source>
        <dbReference type="PROSITE" id="PS50071"/>
    </source>
</evidence>
<organism evidence="9 11">
    <name type="scientific">Rotaria socialis</name>
    <dbReference type="NCBI Taxonomy" id="392032"/>
    <lineage>
        <taxon>Eukaryota</taxon>
        <taxon>Metazoa</taxon>
        <taxon>Spiralia</taxon>
        <taxon>Gnathifera</taxon>
        <taxon>Rotifera</taxon>
        <taxon>Eurotatoria</taxon>
        <taxon>Bdelloidea</taxon>
        <taxon>Philodinida</taxon>
        <taxon>Philodinidae</taxon>
        <taxon>Rotaria</taxon>
    </lineage>
</organism>
<dbReference type="AlphaFoldDB" id="A0A818FU94"/>